<feature type="binding site" evidence="10">
    <location>
        <position position="227"/>
    </location>
    <ligand>
        <name>Zn(2+)</name>
        <dbReference type="ChEBI" id="CHEBI:29105"/>
        <note>catalytic</note>
    </ligand>
</feature>
<dbReference type="PROSITE" id="PS51864">
    <property type="entry name" value="ASTACIN"/>
    <property type="match status" value="1"/>
</dbReference>
<dbReference type="FunFam" id="3.40.390.10:FF:000015">
    <property type="entry name" value="Meprin A subunit"/>
    <property type="match status" value="1"/>
</dbReference>
<feature type="compositionally biased region" description="Pro residues" evidence="12">
    <location>
        <begin position="700"/>
        <end position="713"/>
    </location>
</feature>
<dbReference type="InterPro" id="IPR000998">
    <property type="entry name" value="MAM_dom"/>
</dbReference>
<keyword evidence="13" id="KW-0472">Membrane</keyword>
<dbReference type="InterPro" id="IPR001506">
    <property type="entry name" value="Peptidase_M12A"/>
</dbReference>
<evidence type="ECO:0000256" key="2">
    <source>
        <dbReference type="ARBA" id="ARBA00022723"/>
    </source>
</evidence>
<dbReference type="Pfam" id="PF00629">
    <property type="entry name" value="MAM"/>
    <property type="match status" value="1"/>
</dbReference>
<evidence type="ECO:0000256" key="3">
    <source>
        <dbReference type="ARBA" id="ARBA00022729"/>
    </source>
</evidence>
<keyword evidence="2 10" id="KW-0479">Metal-binding</keyword>
<keyword evidence="17" id="KW-1185">Reference proteome</keyword>
<keyword evidence="5 10" id="KW-0862">Zinc</keyword>
<organism evidence="16 17">
    <name type="scientific">Pleuronectes platessa</name>
    <name type="common">European plaice</name>
    <dbReference type="NCBI Taxonomy" id="8262"/>
    <lineage>
        <taxon>Eukaryota</taxon>
        <taxon>Metazoa</taxon>
        <taxon>Chordata</taxon>
        <taxon>Craniata</taxon>
        <taxon>Vertebrata</taxon>
        <taxon>Euteleostomi</taxon>
        <taxon>Actinopterygii</taxon>
        <taxon>Neopterygii</taxon>
        <taxon>Teleostei</taxon>
        <taxon>Neoteleostei</taxon>
        <taxon>Acanthomorphata</taxon>
        <taxon>Carangaria</taxon>
        <taxon>Pleuronectiformes</taxon>
        <taxon>Pleuronectoidei</taxon>
        <taxon>Pleuronectidae</taxon>
        <taxon>Pleuronectes</taxon>
    </lineage>
</organism>
<feature type="domain" description="Peptidase M12A" evidence="15">
    <location>
        <begin position="128"/>
        <end position="321"/>
    </location>
</feature>
<keyword evidence="7" id="KW-0865">Zymogen</keyword>
<evidence type="ECO:0000313" key="17">
    <source>
        <dbReference type="Proteomes" id="UP001153269"/>
    </source>
</evidence>
<evidence type="ECO:0000256" key="6">
    <source>
        <dbReference type="ARBA" id="ARBA00023049"/>
    </source>
</evidence>
<dbReference type="Gene3D" id="3.40.390.10">
    <property type="entry name" value="Collagenase (Catalytic Domain)"/>
    <property type="match status" value="1"/>
</dbReference>
<dbReference type="SUPFAM" id="SSF49899">
    <property type="entry name" value="Concanavalin A-like lectins/glucanases"/>
    <property type="match status" value="1"/>
</dbReference>
<keyword evidence="13" id="KW-0812">Transmembrane</keyword>
<dbReference type="PANTHER" id="PTHR10127:SF903">
    <property type="entry name" value="MEPRIN A SUBUNIT"/>
    <property type="match status" value="1"/>
</dbReference>
<dbReference type="Gene3D" id="2.60.210.10">
    <property type="entry name" value="Apoptosis, Tumor Necrosis Factor Receptor Associated Protein 2, Chain A"/>
    <property type="match status" value="1"/>
</dbReference>
<keyword evidence="4 10" id="KW-0378">Hydrolase</keyword>
<keyword evidence="6 10" id="KW-0482">Metalloprotease</keyword>
<dbReference type="EC" id="3.4.24.-" evidence="11"/>
<dbReference type="InterPro" id="IPR006026">
    <property type="entry name" value="Peptidase_Metallo"/>
</dbReference>
<comment type="caution">
    <text evidence="16">The sequence shown here is derived from an EMBL/GenBank/DDBJ whole genome shotgun (WGS) entry which is preliminary data.</text>
</comment>
<comment type="caution">
    <text evidence="10">Lacks conserved residue(s) required for the propagation of feature annotation.</text>
</comment>
<dbReference type="Gene3D" id="2.60.120.200">
    <property type="match status" value="1"/>
</dbReference>
<feature type="binding site" evidence="10">
    <location>
        <position position="221"/>
    </location>
    <ligand>
        <name>Zn(2+)</name>
        <dbReference type="ChEBI" id="CHEBI:29105"/>
        <note>catalytic</note>
    </ligand>
</feature>
<evidence type="ECO:0000256" key="1">
    <source>
        <dbReference type="ARBA" id="ARBA00022670"/>
    </source>
</evidence>
<keyword evidence="1 10" id="KW-0645">Protease</keyword>
<dbReference type="Pfam" id="PF22486">
    <property type="entry name" value="MATH_2"/>
    <property type="match status" value="1"/>
</dbReference>
<name>A0A9N7VHM4_PLEPL</name>
<gene>
    <name evidence="16" type="ORF">PLEPLA_LOCUS37843</name>
</gene>
<dbReference type="PROSITE" id="PS50060">
    <property type="entry name" value="MAM_2"/>
    <property type="match status" value="1"/>
</dbReference>
<dbReference type="GO" id="GO:0006508">
    <property type="term" value="P:proteolysis"/>
    <property type="evidence" value="ECO:0007669"/>
    <property type="project" value="UniProtKB-KW"/>
</dbReference>
<evidence type="ECO:0000256" key="10">
    <source>
        <dbReference type="PROSITE-ProRule" id="PRU01211"/>
    </source>
</evidence>
<accession>A0A9N7VHM4</accession>
<evidence type="ECO:0000259" key="14">
    <source>
        <dbReference type="PROSITE" id="PS50060"/>
    </source>
</evidence>
<dbReference type="InterPro" id="IPR008974">
    <property type="entry name" value="TRAF-like"/>
</dbReference>
<feature type="region of interest" description="Disordered" evidence="12">
    <location>
        <begin position="697"/>
        <end position="732"/>
    </location>
</feature>
<feature type="active site" evidence="10">
    <location>
        <position position="218"/>
    </location>
</feature>
<feature type="region of interest" description="Disordered" evidence="12">
    <location>
        <begin position="357"/>
        <end position="379"/>
    </location>
</feature>
<dbReference type="SMART" id="SM00137">
    <property type="entry name" value="MAM"/>
    <property type="match status" value="1"/>
</dbReference>
<evidence type="ECO:0000256" key="4">
    <source>
        <dbReference type="ARBA" id="ARBA00022801"/>
    </source>
</evidence>
<dbReference type="EMBL" id="CADEAL010004043">
    <property type="protein sequence ID" value="CAB1450154.1"/>
    <property type="molecule type" value="Genomic_DNA"/>
</dbReference>
<comment type="cofactor">
    <cofactor evidence="10 11">
        <name>Zn(2+)</name>
        <dbReference type="ChEBI" id="CHEBI:29105"/>
    </cofactor>
    <text evidence="10 11">Binds 1 zinc ion per subunit.</text>
</comment>
<dbReference type="GO" id="GO:0016020">
    <property type="term" value="C:membrane"/>
    <property type="evidence" value="ECO:0007669"/>
    <property type="project" value="InterPro"/>
</dbReference>
<evidence type="ECO:0000256" key="5">
    <source>
        <dbReference type="ARBA" id="ARBA00022833"/>
    </source>
</evidence>
<keyword evidence="3" id="KW-0732">Signal</keyword>
<evidence type="ECO:0000259" key="15">
    <source>
        <dbReference type="PROSITE" id="PS51864"/>
    </source>
</evidence>
<feature type="compositionally biased region" description="Low complexity" evidence="12">
    <location>
        <begin position="714"/>
        <end position="731"/>
    </location>
</feature>
<dbReference type="PRINTS" id="PR00020">
    <property type="entry name" value="MAMDOMAIN"/>
</dbReference>
<dbReference type="InterPro" id="IPR024079">
    <property type="entry name" value="MetalloPept_cat_dom_sf"/>
</dbReference>
<dbReference type="SUPFAM" id="SSF55486">
    <property type="entry name" value="Metalloproteases ('zincins'), catalytic domain"/>
    <property type="match status" value="1"/>
</dbReference>
<dbReference type="PANTHER" id="PTHR10127">
    <property type="entry name" value="DISCOIDIN, CUB, EGF, LAMININ , AND ZINC METALLOPROTEASE DOMAIN CONTAINING"/>
    <property type="match status" value="1"/>
</dbReference>
<feature type="compositionally biased region" description="Polar residues" evidence="12">
    <location>
        <begin position="367"/>
        <end position="376"/>
    </location>
</feature>
<evidence type="ECO:0000256" key="11">
    <source>
        <dbReference type="RuleBase" id="RU361183"/>
    </source>
</evidence>
<keyword evidence="13" id="KW-1133">Transmembrane helix</keyword>
<dbReference type="GO" id="GO:0004222">
    <property type="term" value="F:metalloendopeptidase activity"/>
    <property type="evidence" value="ECO:0007669"/>
    <property type="project" value="UniProtKB-UniRule"/>
</dbReference>
<dbReference type="InterPro" id="IPR013320">
    <property type="entry name" value="ConA-like_dom_sf"/>
</dbReference>
<dbReference type="SUPFAM" id="SSF49599">
    <property type="entry name" value="TRAF domain-like"/>
    <property type="match status" value="1"/>
</dbReference>
<dbReference type="InterPro" id="IPR002083">
    <property type="entry name" value="MATH/TRAF_dom"/>
</dbReference>
<dbReference type="Pfam" id="PF01400">
    <property type="entry name" value="Astacin"/>
    <property type="match status" value="1"/>
</dbReference>
<dbReference type="SMART" id="SM00235">
    <property type="entry name" value="ZnMc"/>
    <property type="match status" value="1"/>
</dbReference>
<evidence type="ECO:0000256" key="12">
    <source>
        <dbReference type="SAM" id="MobiDB-lite"/>
    </source>
</evidence>
<reference evidence="16" key="1">
    <citation type="submission" date="2020-03" db="EMBL/GenBank/DDBJ databases">
        <authorList>
            <person name="Weist P."/>
        </authorList>
    </citation>
    <scope>NUCLEOTIDE SEQUENCE</scope>
</reference>
<feature type="domain" description="MAM" evidence="14">
    <location>
        <begin position="328"/>
        <end position="504"/>
    </location>
</feature>
<proteinExistence type="predicted"/>
<dbReference type="CDD" id="cd06263">
    <property type="entry name" value="MAM"/>
    <property type="match status" value="1"/>
</dbReference>
<dbReference type="Proteomes" id="UP001153269">
    <property type="component" value="Unassembled WGS sequence"/>
</dbReference>
<keyword evidence="8" id="KW-1015">Disulfide bond</keyword>
<evidence type="ECO:0000256" key="13">
    <source>
        <dbReference type="SAM" id="Phobius"/>
    </source>
</evidence>
<feature type="binding site" evidence="10">
    <location>
        <position position="217"/>
    </location>
    <ligand>
        <name>Zn(2+)</name>
        <dbReference type="ChEBI" id="CHEBI:29105"/>
        <note>catalytic</note>
    </ligand>
</feature>
<keyword evidence="9" id="KW-0325">Glycoprotein</keyword>
<evidence type="ECO:0000256" key="7">
    <source>
        <dbReference type="ARBA" id="ARBA00023145"/>
    </source>
</evidence>
<sequence>MRSHRGRQHCQGRPCTFQSEGIHGVPLRFQGLSKMAKLSPSMSDVVVLLLPRASVQLRAGWQKCGPRNTARMKVFIFLVLGLAVSSADTDELEIIDVDEVGQPKDITEINRASNLSDDILEAPNIQRSSINDDDYIWESPVPYVLENDLEINAKGVILRAFDEYRLKSCIDFRPRNEEYYYIAVRKLNGCFSYVGRIFSGQPLSIGRFCDSMAIVQHEFLHALGFFHEQSRYDRDDHVKILFENIEKGFENNFEKVNKTDSTVSGLPYDYNSVMHYGSEAFSNGNGSTIVTKDPKFQDVIGQRQQLSPIDVKELNRRYKCKSTTAFHMFCSFSNESMCGMNTCSHSDNDSGWEMVKQAQGGPETDHSTLPTASSKNGTEEGYFMHASTASGEEGETSRLETKMMEPTRECHVQCLQFYYYHSGDESDILNIWIREFDDQFDSEGTRRLMGQITGPQTSHWRIHHVSLNATKNFQVEFEARTGAGNSSGGFSIDDINLSEIECPHGSLQIDNYMESNNNKSIIYSPRQYTIDGYAYRIAIQFKGAYFSLRMQMLSGENDEKLQWPCLQRQMTLRMLDQTTNLQLHMSAERSFTTSPYDVNNLGLNLWDNPRRNGTEVVDENNQTAFAGPLSGYRTFAFDDLIQSRNYVKGDSLIITFSFQDLNPLIKESALPCPELAPVMIAHPPLDLDSGPCVRRITPVTRPPPSTTKPPRTMPPKTTHPTPTHSTTMPPKTTDDKSIFGFSPAMVASPVLTLLLALMLSMP</sequence>
<protein>
    <recommendedName>
        <fullName evidence="11">Metalloendopeptidase</fullName>
        <ecNumber evidence="11">3.4.24.-</ecNumber>
    </recommendedName>
</protein>
<evidence type="ECO:0000256" key="9">
    <source>
        <dbReference type="ARBA" id="ARBA00023180"/>
    </source>
</evidence>
<dbReference type="AlphaFoldDB" id="A0A9N7VHM4"/>
<evidence type="ECO:0000256" key="8">
    <source>
        <dbReference type="ARBA" id="ARBA00023157"/>
    </source>
</evidence>
<evidence type="ECO:0000313" key="16">
    <source>
        <dbReference type="EMBL" id="CAB1450154.1"/>
    </source>
</evidence>
<feature type="transmembrane region" description="Helical" evidence="13">
    <location>
        <begin position="738"/>
        <end position="759"/>
    </location>
</feature>
<dbReference type="GO" id="GO:0008270">
    <property type="term" value="F:zinc ion binding"/>
    <property type="evidence" value="ECO:0007669"/>
    <property type="project" value="UniProtKB-UniRule"/>
</dbReference>
<dbReference type="PRINTS" id="PR00480">
    <property type="entry name" value="ASTACIN"/>
</dbReference>